<keyword evidence="2" id="KW-0812">Transmembrane</keyword>
<keyword evidence="2" id="KW-0472">Membrane</keyword>
<feature type="compositionally biased region" description="Low complexity" evidence="1">
    <location>
        <begin position="74"/>
        <end position="123"/>
    </location>
</feature>
<feature type="transmembrane region" description="Helical" evidence="2">
    <location>
        <begin position="323"/>
        <end position="345"/>
    </location>
</feature>
<evidence type="ECO:0000313" key="4">
    <source>
        <dbReference type="Proteomes" id="UP000181917"/>
    </source>
</evidence>
<keyword evidence="2" id="KW-1133">Transmembrane helix</keyword>
<protein>
    <submittedName>
        <fullName evidence="3">Uncharacterized protein</fullName>
    </submittedName>
</protein>
<sequence>MSEDKARDKNDDGTPRGSENPLWQEQVAESGRPPVNEADTAANTTVLKTAGESNRTAAGAAGTESTETRPIDRPAAPAASSGTSGTPSSNDTTVLGTSGTSGTPSSNDTAVLGTSGTSGTPSSNDTAVLNTSGAAAAPTRRRISAERAYTGDQAGVDEQSGDEYPARDTNAYRPVTPLDREAVFVRQRDAFGGVKLGSAFFGWLSATGMIVLLLSIATGIAVAFGISALNDVQNPEAIASGGGAAAIPAAIVLGVILLLSYFAGGYVAGRMARFDGVRQGLAVWLWGIVMAVVASVVGLATGGMDVINSFTGNSAVSAAIQDLTVPGLIALGIVLVLTLGGALLGGMAGMRFHRRVDRAGFGPDKEY</sequence>
<dbReference type="Proteomes" id="UP000181917">
    <property type="component" value="Unassembled WGS sequence"/>
</dbReference>
<dbReference type="OrthoDB" id="5244723at2"/>
<gene>
    <name evidence="3" type="ORF">SAMN04489742_2883</name>
</gene>
<dbReference type="EMBL" id="FNKH01000002">
    <property type="protein sequence ID" value="SDQ86816.1"/>
    <property type="molecule type" value="Genomic_DNA"/>
</dbReference>
<feature type="compositionally biased region" description="Polar residues" evidence="1">
    <location>
        <begin position="124"/>
        <end position="133"/>
    </location>
</feature>
<feature type="transmembrane region" description="Helical" evidence="2">
    <location>
        <begin position="246"/>
        <end position="269"/>
    </location>
</feature>
<name>A0A1H1EF71_9MICC</name>
<evidence type="ECO:0000256" key="1">
    <source>
        <dbReference type="SAM" id="MobiDB-lite"/>
    </source>
</evidence>
<organism evidence="3 4">
    <name type="scientific">Crystallibacter crystallopoietes</name>
    <dbReference type="NCBI Taxonomy" id="37928"/>
    <lineage>
        <taxon>Bacteria</taxon>
        <taxon>Bacillati</taxon>
        <taxon>Actinomycetota</taxon>
        <taxon>Actinomycetes</taxon>
        <taxon>Micrococcales</taxon>
        <taxon>Micrococcaceae</taxon>
        <taxon>Crystallibacter</taxon>
    </lineage>
</organism>
<feature type="compositionally biased region" description="Low complexity" evidence="1">
    <location>
        <begin position="56"/>
        <end position="65"/>
    </location>
</feature>
<accession>A0A1H1EF71</accession>
<keyword evidence="4" id="KW-1185">Reference proteome</keyword>
<feature type="transmembrane region" description="Helical" evidence="2">
    <location>
        <begin position="281"/>
        <end position="303"/>
    </location>
</feature>
<dbReference type="RefSeq" id="WP_083339758.1">
    <property type="nucleotide sequence ID" value="NZ_CP018863.1"/>
</dbReference>
<feature type="transmembrane region" description="Helical" evidence="2">
    <location>
        <begin position="200"/>
        <end position="226"/>
    </location>
</feature>
<dbReference type="STRING" id="37928.SAMN04489742_2883"/>
<feature type="compositionally biased region" description="Polar residues" evidence="1">
    <location>
        <begin position="41"/>
        <end position="55"/>
    </location>
</feature>
<proteinExistence type="predicted"/>
<evidence type="ECO:0000256" key="2">
    <source>
        <dbReference type="SAM" id="Phobius"/>
    </source>
</evidence>
<evidence type="ECO:0000313" key="3">
    <source>
        <dbReference type="EMBL" id="SDQ86816.1"/>
    </source>
</evidence>
<reference evidence="3 4" key="1">
    <citation type="submission" date="2016-10" db="EMBL/GenBank/DDBJ databases">
        <authorList>
            <person name="de Groot N.N."/>
        </authorList>
    </citation>
    <scope>NUCLEOTIDE SEQUENCE [LARGE SCALE GENOMIC DNA]</scope>
    <source>
        <strain evidence="3 4">DSM 20117</strain>
    </source>
</reference>
<feature type="compositionally biased region" description="Basic and acidic residues" evidence="1">
    <location>
        <begin position="1"/>
        <end position="14"/>
    </location>
</feature>
<feature type="region of interest" description="Disordered" evidence="1">
    <location>
        <begin position="1"/>
        <end position="172"/>
    </location>
</feature>
<dbReference type="AlphaFoldDB" id="A0A1H1EF71"/>